<evidence type="ECO:0000313" key="2">
    <source>
        <dbReference type="EMBL" id="CAL8106993.1"/>
    </source>
</evidence>
<feature type="domain" description="Rhodanese" evidence="1">
    <location>
        <begin position="26"/>
        <end position="130"/>
    </location>
</feature>
<dbReference type="SMART" id="SM00450">
    <property type="entry name" value="RHOD"/>
    <property type="match status" value="1"/>
</dbReference>
<name>A0ABP1QLV0_9HEXA</name>
<keyword evidence="3" id="KW-1185">Reference proteome</keyword>
<evidence type="ECO:0000259" key="1">
    <source>
        <dbReference type="PROSITE" id="PS50206"/>
    </source>
</evidence>
<dbReference type="PANTHER" id="PTHR44086:SF10">
    <property type="entry name" value="THIOSULFATE SULFURTRANSFERASE_RHODANESE-LIKE DOMAIN-CONTAINING PROTEIN 3"/>
    <property type="match status" value="1"/>
</dbReference>
<proteinExistence type="predicted"/>
<organism evidence="2 3">
    <name type="scientific">Orchesella dallaii</name>
    <dbReference type="NCBI Taxonomy" id="48710"/>
    <lineage>
        <taxon>Eukaryota</taxon>
        <taxon>Metazoa</taxon>
        <taxon>Ecdysozoa</taxon>
        <taxon>Arthropoda</taxon>
        <taxon>Hexapoda</taxon>
        <taxon>Collembola</taxon>
        <taxon>Entomobryomorpha</taxon>
        <taxon>Entomobryoidea</taxon>
        <taxon>Orchesellidae</taxon>
        <taxon>Orchesellinae</taxon>
        <taxon>Orchesella</taxon>
    </lineage>
</organism>
<dbReference type="InterPro" id="IPR036873">
    <property type="entry name" value="Rhodanese-like_dom_sf"/>
</dbReference>
<evidence type="ECO:0000313" key="3">
    <source>
        <dbReference type="Proteomes" id="UP001642540"/>
    </source>
</evidence>
<dbReference type="PROSITE" id="PS50206">
    <property type="entry name" value="RHODANESE_3"/>
    <property type="match status" value="1"/>
</dbReference>
<dbReference type="SUPFAM" id="SSF52821">
    <property type="entry name" value="Rhodanese/Cell cycle control phosphatase"/>
    <property type="match status" value="1"/>
</dbReference>
<dbReference type="Pfam" id="PF00581">
    <property type="entry name" value="Rhodanese"/>
    <property type="match status" value="1"/>
</dbReference>
<gene>
    <name evidence="2" type="ORF">ODALV1_LOCUS12540</name>
</gene>
<protein>
    <recommendedName>
        <fullName evidence="1">Rhodanese domain-containing protein</fullName>
    </recommendedName>
</protein>
<dbReference type="PANTHER" id="PTHR44086">
    <property type="entry name" value="THIOSULFATE SULFURTRANSFERASE RDL2, MITOCHONDRIAL-RELATED"/>
    <property type="match status" value="1"/>
</dbReference>
<dbReference type="InterPro" id="IPR001763">
    <property type="entry name" value="Rhodanese-like_dom"/>
</dbReference>
<sequence length="131" mass="14754">MSSEEAETTGPQVQDIEFEELKQGLDEDTLVLVDVRDSEELKVQGRIPKAINIPLPEIPDAFRNLTDDQFKEKYGFAKNADNLVFSCRSGRRAEAAINHVFEGSSSPQQPFRLYKGSFMDWEVKGGTVDRS</sequence>
<accession>A0ABP1QLV0</accession>
<reference evidence="2 3" key="1">
    <citation type="submission" date="2024-08" db="EMBL/GenBank/DDBJ databases">
        <authorList>
            <person name="Cucini C."/>
            <person name="Frati F."/>
        </authorList>
    </citation>
    <scope>NUCLEOTIDE SEQUENCE [LARGE SCALE GENOMIC DNA]</scope>
</reference>
<dbReference type="Proteomes" id="UP001642540">
    <property type="component" value="Unassembled WGS sequence"/>
</dbReference>
<dbReference type="EMBL" id="CAXLJM020000038">
    <property type="protein sequence ID" value="CAL8106993.1"/>
    <property type="molecule type" value="Genomic_DNA"/>
</dbReference>
<comment type="caution">
    <text evidence="2">The sequence shown here is derived from an EMBL/GenBank/DDBJ whole genome shotgun (WGS) entry which is preliminary data.</text>
</comment>
<dbReference type="Gene3D" id="3.40.250.10">
    <property type="entry name" value="Rhodanese-like domain"/>
    <property type="match status" value="1"/>
</dbReference>